<keyword evidence="2" id="KW-0012">Acyltransferase</keyword>
<dbReference type="InterPro" id="IPR030700">
    <property type="entry name" value="N-end_Aminoacyl_Trfase"/>
</dbReference>
<feature type="domain" description="N-end rule aminoacyl transferase C-terminal" evidence="1">
    <location>
        <begin position="5"/>
        <end position="102"/>
    </location>
</feature>
<gene>
    <name evidence="2" type="ORF">THAPSDRAFT_261041</name>
</gene>
<proteinExistence type="predicted"/>
<organism evidence="2 3">
    <name type="scientific">Thalassiosira pseudonana</name>
    <name type="common">Marine diatom</name>
    <name type="synonym">Cyclotella nana</name>
    <dbReference type="NCBI Taxonomy" id="35128"/>
    <lineage>
        <taxon>Eukaryota</taxon>
        <taxon>Sar</taxon>
        <taxon>Stramenopiles</taxon>
        <taxon>Ochrophyta</taxon>
        <taxon>Bacillariophyta</taxon>
        <taxon>Coscinodiscophyceae</taxon>
        <taxon>Thalassiosirophycidae</taxon>
        <taxon>Thalassiosirales</taxon>
        <taxon>Thalassiosiraceae</taxon>
        <taxon>Thalassiosira</taxon>
    </lineage>
</organism>
<dbReference type="eggNOG" id="KOG1193">
    <property type="taxonomic scope" value="Eukaryota"/>
</dbReference>
<dbReference type="InterPro" id="IPR007472">
    <property type="entry name" value="N-end_Aminoacyl_Trfase_C"/>
</dbReference>
<dbReference type="Proteomes" id="UP000001449">
    <property type="component" value="Chromosome 1"/>
</dbReference>
<dbReference type="EC" id="2.3.2.8" evidence="2"/>
<dbReference type="EMBL" id="CM000638">
    <property type="protein sequence ID" value="EED96528.1"/>
    <property type="molecule type" value="Genomic_DNA"/>
</dbReference>
<keyword evidence="3" id="KW-1185">Reference proteome</keyword>
<dbReference type="PANTHER" id="PTHR21367">
    <property type="entry name" value="ARGININE-TRNA-PROTEIN TRANSFERASE 1"/>
    <property type="match status" value="1"/>
</dbReference>
<sequence>LSLGGTYHQQYRLSTSKDEFDGPLIAVGVVDILPHCLSSVYAFYDPDLSSKLELGKYTALREIEWVRRSRLLTARYYYLGYYIHSCQKMIYKAEYKPSELLCPVNYKWVGFEDGKKKLEANSPIRHCCALSEGNNKEDANGFKVEGLVLDIGGDPNENNMIRVGQLNSNGRELIDPIVNEFANEVGFDLCNRFVLKLS</sequence>
<dbReference type="RefSeq" id="XP_002286887.1">
    <property type="nucleotide sequence ID" value="XM_002286851.1"/>
</dbReference>
<dbReference type="PANTHER" id="PTHR21367:SF1">
    <property type="entry name" value="ARGINYL-TRNA--PROTEIN TRANSFERASE 1"/>
    <property type="match status" value="1"/>
</dbReference>
<name>B8BRF1_THAPS</name>
<dbReference type="InParanoid" id="B8BRF1"/>
<reference evidence="2 3" key="2">
    <citation type="journal article" date="2008" name="Nature">
        <title>The Phaeodactylum genome reveals the evolutionary history of diatom genomes.</title>
        <authorList>
            <person name="Bowler C."/>
            <person name="Allen A.E."/>
            <person name="Badger J.H."/>
            <person name="Grimwood J."/>
            <person name="Jabbari K."/>
            <person name="Kuo A."/>
            <person name="Maheswari U."/>
            <person name="Martens C."/>
            <person name="Maumus F."/>
            <person name="Otillar R.P."/>
            <person name="Rayko E."/>
            <person name="Salamov A."/>
            <person name="Vandepoele K."/>
            <person name="Beszteri B."/>
            <person name="Gruber A."/>
            <person name="Heijde M."/>
            <person name="Katinka M."/>
            <person name="Mock T."/>
            <person name="Valentin K."/>
            <person name="Verret F."/>
            <person name="Berges J.A."/>
            <person name="Brownlee C."/>
            <person name="Cadoret J.P."/>
            <person name="Chiovitti A."/>
            <person name="Choi C.J."/>
            <person name="Coesel S."/>
            <person name="De Martino A."/>
            <person name="Detter J.C."/>
            <person name="Durkin C."/>
            <person name="Falciatore A."/>
            <person name="Fournet J."/>
            <person name="Haruta M."/>
            <person name="Huysman M.J."/>
            <person name="Jenkins B.D."/>
            <person name="Jiroutova K."/>
            <person name="Jorgensen R.E."/>
            <person name="Joubert Y."/>
            <person name="Kaplan A."/>
            <person name="Kroger N."/>
            <person name="Kroth P.G."/>
            <person name="La Roche J."/>
            <person name="Lindquist E."/>
            <person name="Lommer M."/>
            <person name="Martin-Jezequel V."/>
            <person name="Lopez P.J."/>
            <person name="Lucas S."/>
            <person name="Mangogna M."/>
            <person name="McGinnis K."/>
            <person name="Medlin L.K."/>
            <person name="Montsant A."/>
            <person name="Oudot-Le Secq M.P."/>
            <person name="Napoli C."/>
            <person name="Obornik M."/>
            <person name="Parker M.S."/>
            <person name="Petit J.L."/>
            <person name="Porcel B.M."/>
            <person name="Poulsen N."/>
            <person name="Robison M."/>
            <person name="Rychlewski L."/>
            <person name="Rynearson T.A."/>
            <person name="Schmutz J."/>
            <person name="Shapiro H."/>
            <person name="Siaut M."/>
            <person name="Stanley M."/>
            <person name="Sussman M.R."/>
            <person name="Taylor A.R."/>
            <person name="Vardi A."/>
            <person name="von Dassow P."/>
            <person name="Vyverman W."/>
            <person name="Willis A."/>
            <person name="Wyrwicz L.S."/>
            <person name="Rokhsar D.S."/>
            <person name="Weissenbach J."/>
            <person name="Armbrust E.V."/>
            <person name="Green B.R."/>
            <person name="Van de Peer Y."/>
            <person name="Grigoriev I.V."/>
        </authorList>
    </citation>
    <scope>NUCLEOTIDE SEQUENCE [LARGE SCALE GENOMIC DNA]</scope>
    <source>
        <strain evidence="2 3">CCMP1335</strain>
    </source>
</reference>
<protein>
    <submittedName>
        <fullName evidence="2">Arginine-trna-protein transferase</fullName>
        <ecNumber evidence="2">2.3.2.8</ecNumber>
    </submittedName>
</protein>
<dbReference type="SUPFAM" id="SSF55729">
    <property type="entry name" value="Acyl-CoA N-acyltransferases (Nat)"/>
    <property type="match status" value="1"/>
</dbReference>
<dbReference type="KEGG" id="tps:THAPSDRAFT_261041"/>
<reference evidence="2 3" key="1">
    <citation type="journal article" date="2004" name="Science">
        <title>The genome of the diatom Thalassiosira pseudonana: ecology, evolution, and metabolism.</title>
        <authorList>
            <person name="Armbrust E.V."/>
            <person name="Berges J.A."/>
            <person name="Bowler C."/>
            <person name="Green B.R."/>
            <person name="Martinez D."/>
            <person name="Putnam N.H."/>
            <person name="Zhou S."/>
            <person name="Allen A.E."/>
            <person name="Apt K.E."/>
            <person name="Bechner M."/>
            <person name="Brzezinski M.A."/>
            <person name="Chaal B.K."/>
            <person name="Chiovitti A."/>
            <person name="Davis A.K."/>
            <person name="Demarest M.S."/>
            <person name="Detter J.C."/>
            <person name="Glavina T."/>
            <person name="Goodstein D."/>
            <person name="Hadi M.Z."/>
            <person name="Hellsten U."/>
            <person name="Hildebrand M."/>
            <person name="Jenkins B.D."/>
            <person name="Jurka J."/>
            <person name="Kapitonov V.V."/>
            <person name="Kroger N."/>
            <person name="Lau W.W."/>
            <person name="Lane T.W."/>
            <person name="Larimer F.W."/>
            <person name="Lippmeier J.C."/>
            <person name="Lucas S."/>
            <person name="Medina M."/>
            <person name="Montsant A."/>
            <person name="Obornik M."/>
            <person name="Parker M.S."/>
            <person name="Palenik B."/>
            <person name="Pazour G.J."/>
            <person name="Richardson P.M."/>
            <person name="Rynearson T.A."/>
            <person name="Saito M.A."/>
            <person name="Schwartz D.C."/>
            <person name="Thamatrakoln K."/>
            <person name="Valentin K."/>
            <person name="Vardi A."/>
            <person name="Wilkerson F.P."/>
            <person name="Rokhsar D.S."/>
        </authorList>
    </citation>
    <scope>NUCLEOTIDE SEQUENCE [LARGE SCALE GENOMIC DNA]</scope>
    <source>
        <strain evidence="2 3">CCMP1335</strain>
    </source>
</reference>
<dbReference type="Pfam" id="PF04377">
    <property type="entry name" value="ATE_C"/>
    <property type="match status" value="1"/>
</dbReference>
<keyword evidence="2" id="KW-0808">Transferase</keyword>
<dbReference type="HOGENOM" id="CLU_1381324_0_0_1"/>
<evidence type="ECO:0000313" key="3">
    <source>
        <dbReference type="Proteomes" id="UP000001449"/>
    </source>
</evidence>
<dbReference type="GO" id="GO:0004057">
    <property type="term" value="F:arginyl-tRNA--protein transferase activity"/>
    <property type="evidence" value="ECO:0007669"/>
    <property type="project" value="UniProtKB-EC"/>
</dbReference>
<accession>B8BRF1</accession>
<evidence type="ECO:0000259" key="1">
    <source>
        <dbReference type="Pfam" id="PF04377"/>
    </source>
</evidence>
<dbReference type="PaxDb" id="35128-Thaps261041"/>
<dbReference type="STRING" id="35128.B8BRF1"/>
<feature type="non-terminal residue" evidence="2">
    <location>
        <position position="198"/>
    </location>
</feature>
<dbReference type="AlphaFoldDB" id="B8BRF1"/>
<feature type="non-terminal residue" evidence="2">
    <location>
        <position position="1"/>
    </location>
</feature>
<evidence type="ECO:0000313" key="2">
    <source>
        <dbReference type="EMBL" id="EED96528.1"/>
    </source>
</evidence>
<dbReference type="GeneID" id="7445013"/>
<dbReference type="InterPro" id="IPR016181">
    <property type="entry name" value="Acyl_CoA_acyltransferase"/>
</dbReference>